<dbReference type="AlphaFoldDB" id="E2BM29"/>
<feature type="domain" description="CYTH" evidence="1">
    <location>
        <begin position="1"/>
        <end position="68"/>
    </location>
</feature>
<sequence>MKKHRQAYYTKDALINIDFYELLGEFIEIKVIDKDMETSKKIINDLMQALGITSDDLETKSYIDLLVEKLPPLETSEVFRKPKISKTLESIATSEMFQLPATSEKPEEFQLLKHIFKRCGVSITKKSETPITFTTSETSEMLPPLETSEVFRKPETSKTLGSIATFETLQLPTTSEKSEVFQLLKRISEKCEVSVISKKSEMPITFTVPETSETLLPLKTSKVFGKPEISKTLGSIATSETLQLPATSENSKIIQLLKRISERCEASVTCKKSETPIVINIFTSETSETSAETAETAGICETDKKRLEHL</sequence>
<evidence type="ECO:0000259" key="1">
    <source>
        <dbReference type="PROSITE" id="PS51707"/>
    </source>
</evidence>
<protein>
    <recommendedName>
        <fullName evidence="1">CYTH domain-containing protein</fullName>
    </recommendedName>
</protein>
<dbReference type="PROSITE" id="PS51707">
    <property type="entry name" value="CYTH"/>
    <property type="match status" value="1"/>
</dbReference>
<dbReference type="Gene3D" id="2.40.320.10">
    <property type="entry name" value="Hypothetical Protein Pfu-838710-001"/>
    <property type="match status" value="1"/>
</dbReference>
<dbReference type="EMBL" id="GL449100">
    <property type="protein sequence ID" value="EFN83278.1"/>
    <property type="molecule type" value="Genomic_DNA"/>
</dbReference>
<dbReference type="SUPFAM" id="SSF55154">
    <property type="entry name" value="CYTH-like phosphatases"/>
    <property type="match status" value="1"/>
</dbReference>
<keyword evidence="3" id="KW-1185">Reference proteome</keyword>
<dbReference type="InterPro" id="IPR023577">
    <property type="entry name" value="CYTH_domain"/>
</dbReference>
<dbReference type="InterPro" id="IPR033469">
    <property type="entry name" value="CYTH-like_dom_sf"/>
</dbReference>
<name>E2BM29_HARSA</name>
<dbReference type="PANTHER" id="PTHR21028">
    <property type="entry name" value="SI:CH211-156B7.4"/>
    <property type="match status" value="1"/>
</dbReference>
<dbReference type="InterPro" id="IPR008173">
    <property type="entry name" value="Adenylyl_cyclase_CyaB"/>
</dbReference>
<gene>
    <name evidence="2" type="ORF">EAI_17094</name>
</gene>
<accession>E2BM29</accession>
<reference evidence="2 3" key="1">
    <citation type="journal article" date="2010" name="Science">
        <title>Genomic comparison of the ants Camponotus floridanus and Harpegnathos saltator.</title>
        <authorList>
            <person name="Bonasio R."/>
            <person name="Zhang G."/>
            <person name="Ye C."/>
            <person name="Mutti N.S."/>
            <person name="Fang X."/>
            <person name="Qin N."/>
            <person name="Donahue G."/>
            <person name="Yang P."/>
            <person name="Li Q."/>
            <person name="Li C."/>
            <person name="Zhang P."/>
            <person name="Huang Z."/>
            <person name="Berger S.L."/>
            <person name="Reinberg D."/>
            <person name="Wang J."/>
            <person name="Liebig J."/>
        </authorList>
    </citation>
    <scope>NUCLEOTIDE SEQUENCE [LARGE SCALE GENOMIC DNA]</scope>
    <source>
        <strain evidence="2 3">R22 G/1</strain>
    </source>
</reference>
<dbReference type="PANTHER" id="PTHR21028:SF2">
    <property type="entry name" value="CYTH DOMAIN-CONTAINING PROTEIN"/>
    <property type="match status" value="1"/>
</dbReference>
<organism evidence="3">
    <name type="scientific">Harpegnathos saltator</name>
    <name type="common">Jerdon's jumping ant</name>
    <dbReference type="NCBI Taxonomy" id="610380"/>
    <lineage>
        <taxon>Eukaryota</taxon>
        <taxon>Metazoa</taxon>
        <taxon>Ecdysozoa</taxon>
        <taxon>Arthropoda</taxon>
        <taxon>Hexapoda</taxon>
        <taxon>Insecta</taxon>
        <taxon>Pterygota</taxon>
        <taxon>Neoptera</taxon>
        <taxon>Endopterygota</taxon>
        <taxon>Hymenoptera</taxon>
        <taxon>Apocrita</taxon>
        <taxon>Aculeata</taxon>
        <taxon>Formicoidea</taxon>
        <taxon>Formicidae</taxon>
        <taxon>Ponerinae</taxon>
        <taxon>Ponerini</taxon>
        <taxon>Harpegnathos</taxon>
    </lineage>
</organism>
<proteinExistence type="predicted"/>
<evidence type="ECO:0000313" key="2">
    <source>
        <dbReference type="EMBL" id="EFN83278.1"/>
    </source>
</evidence>
<dbReference type="Proteomes" id="UP000008237">
    <property type="component" value="Unassembled WGS sequence"/>
</dbReference>
<dbReference type="OrthoDB" id="6159137at2759"/>
<evidence type="ECO:0000313" key="3">
    <source>
        <dbReference type="Proteomes" id="UP000008237"/>
    </source>
</evidence>
<dbReference type="InParanoid" id="E2BM29"/>
<dbReference type="GO" id="GO:0016462">
    <property type="term" value="F:pyrophosphatase activity"/>
    <property type="evidence" value="ECO:0007669"/>
    <property type="project" value="UniProtKB-ARBA"/>
</dbReference>